<evidence type="ECO:0000256" key="8">
    <source>
        <dbReference type="PIRSR" id="PIRSR001488-1"/>
    </source>
</evidence>
<dbReference type="InterPro" id="IPR036249">
    <property type="entry name" value="Thioredoxin-like_sf"/>
</dbReference>
<feature type="chain" id="PRO_5031292025" description="Thiol:disulfide interchange protein" evidence="9">
    <location>
        <begin position="27"/>
        <end position="229"/>
    </location>
</feature>
<dbReference type="SUPFAM" id="SSF52833">
    <property type="entry name" value="Thioredoxin-like"/>
    <property type="match status" value="1"/>
</dbReference>
<keyword evidence="5 7" id="KW-1015">Disulfide bond</keyword>
<dbReference type="GO" id="GO:0042597">
    <property type="term" value="C:periplasmic space"/>
    <property type="evidence" value="ECO:0007669"/>
    <property type="project" value="UniProtKB-SubCell"/>
</dbReference>
<evidence type="ECO:0000256" key="4">
    <source>
        <dbReference type="ARBA" id="ARBA00022764"/>
    </source>
</evidence>
<dbReference type="EMBL" id="CP051685">
    <property type="protein sequence ID" value="QJD99373.1"/>
    <property type="molecule type" value="Genomic_DNA"/>
</dbReference>
<dbReference type="PIRSF" id="PIRSF001488">
    <property type="entry name" value="Tdi_protein"/>
    <property type="match status" value="1"/>
</dbReference>
<dbReference type="CDD" id="cd03019">
    <property type="entry name" value="DsbA_DsbA"/>
    <property type="match status" value="1"/>
</dbReference>
<evidence type="ECO:0000256" key="1">
    <source>
        <dbReference type="ARBA" id="ARBA00004418"/>
    </source>
</evidence>
<feature type="disulfide bond" description="Redox-active" evidence="8">
    <location>
        <begin position="68"/>
        <end position="71"/>
    </location>
</feature>
<dbReference type="RefSeq" id="WP_169434268.1">
    <property type="nucleotide sequence ID" value="NZ_CP051685.1"/>
</dbReference>
<dbReference type="InterPro" id="IPR001853">
    <property type="entry name" value="DSBA-like_thioredoxin_dom"/>
</dbReference>
<dbReference type="AlphaFoldDB" id="A0A7Z2VUF5"/>
<name>A0A7Z2VUF5_9BURK</name>
<evidence type="ECO:0000256" key="3">
    <source>
        <dbReference type="ARBA" id="ARBA00022729"/>
    </source>
</evidence>
<evidence type="ECO:0000256" key="5">
    <source>
        <dbReference type="ARBA" id="ARBA00023157"/>
    </source>
</evidence>
<dbReference type="GO" id="GO:0015036">
    <property type="term" value="F:disulfide oxidoreductase activity"/>
    <property type="evidence" value="ECO:0007669"/>
    <property type="project" value="UniProtKB-ARBA"/>
</dbReference>
<comment type="subcellular location">
    <subcellularLocation>
        <location evidence="1 7">Periplasm</location>
    </subcellularLocation>
</comment>
<sequence length="229" mass="25153">MHTPRRRFCTALLGLAAGTAILPAHAAGAASGSAANPQAGSQYLVLANPQPADTAGKVEVIEFFAYYCPHCHAFEPQLAAWVKNQGDRIAFKRVHVPRGDAVVPQQRLFYTLDAMGLLEQYHRKAFDAMHVEHLRLSSDEQVFDWAARNGIDRAKFADTYRSFGIGARLRRAGAMVEAYGIDRWPMVVIDGRYATSPSHVNEGATEAQQQAAALQVMDFLVAKAKADKR</sequence>
<dbReference type="InterPro" id="IPR006311">
    <property type="entry name" value="TAT_signal"/>
</dbReference>
<evidence type="ECO:0000256" key="7">
    <source>
        <dbReference type="PIRNR" id="PIRNR001488"/>
    </source>
</evidence>
<protein>
    <recommendedName>
        <fullName evidence="7">Thiol:disulfide interchange protein</fullName>
    </recommendedName>
</protein>
<dbReference type="PANTHER" id="PTHR35891:SF3">
    <property type="entry name" value="THIOL:DISULFIDE INTERCHANGE PROTEIN DSBL"/>
    <property type="match status" value="1"/>
</dbReference>
<keyword evidence="4 7" id="KW-0574">Periplasm</keyword>
<feature type="domain" description="Thioredoxin" evidence="10">
    <location>
        <begin position="21"/>
        <end position="210"/>
    </location>
</feature>
<dbReference type="Proteomes" id="UP000502415">
    <property type="component" value="Chromosome"/>
</dbReference>
<reference evidence="11 12" key="1">
    <citation type="submission" date="2020-04" db="EMBL/GenBank/DDBJ databases">
        <title>Genome sequencing of novel species.</title>
        <authorList>
            <person name="Heo J."/>
            <person name="Kim S.-J."/>
            <person name="Kim J.-S."/>
            <person name="Hong S.-B."/>
            <person name="Kwon S.-W."/>
        </authorList>
    </citation>
    <scope>NUCLEOTIDE SEQUENCE [LARGE SCALE GENOMIC DNA]</scope>
    <source>
        <strain evidence="11 12">GN2-R2</strain>
    </source>
</reference>
<dbReference type="PANTHER" id="PTHR35891">
    <property type="entry name" value="THIOL:DISULFIDE INTERCHANGE PROTEIN DSBA"/>
    <property type="match status" value="1"/>
</dbReference>
<keyword evidence="6" id="KW-0676">Redox-active center</keyword>
<dbReference type="InterPro" id="IPR050824">
    <property type="entry name" value="Thiol_disulfide_DsbA"/>
</dbReference>
<dbReference type="KEGG" id="mfy:HH212_04430"/>
<dbReference type="PROSITE" id="PS00194">
    <property type="entry name" value="THIOREDOXIN_1"/>
    <property type="match status" value="1"/>
</dbReference>
<dbReference type="PROSITE" id="PS51352">
    <property type="entry name" value="THIOREDOXIN_2"/>
    <property type="match status" value="1"/>
</dbReference>
<feature type="signal peptide" evidence="9">
    <location>
        <begin position="1"/>
        <end position="26"/>
    </location>
</feature>
<gene>
    <name evidence="11" type="ORF">HH212_04430</name>
</gene>
<comment type="similarity">
    <text evidence="2">Belongs to the thioredoxin family. DsbA subfamily.</text>
</comment>
<evidence type="ECO:0000256" key="2">
    <source>
        <dbReference type="ARBA" id="ARBA00005791"/>
    </source>
</evidence>
<keyword evidence="12" id="KW-1185">Reference proteome</keyword>
<dbReference type="PROSITE" id="PS51318">
    <property type="entry name" value="TAT"/>
    <property type="match status" value="1"/>
</dbReference>
<dbReference type="Pfam" id="PF01323">
    <property type="entry name" value="DSBA"/>
    <property type="match status" value="1"/>
</dbReference>
<dbReference type="InterPro" id="IPR013766">
    <property type="entry name" value="Thioredoxin_domain"/>
</dbReference>
<evidence type="ECO:0000256" key="6">
    <source>
        <dbReference type="ARBA" id="ARBA00023284"/>
    </source>
</evidence>
<keyword evidence="3 9" id="KW-0732">Signal</keyword>
<dbReference type="InterPro" id="IPR017937">
    <property type="entry name" value="Thioredoxin_CS"/>
</dbReference>
<dbReference type="InterPro" id="IPR023205">
    <property type="entry name" value="DsbA/DsbL"/>
</dbReference>
<evidence type="ECO:0000259" key="10">
    <source>
        <dbReference type="PROSITE" id="PS51352"/>
    </source>
</evidence>
<evidence type="ECO:0000313" key="11">
    <source>
        <dbReference type="EMBL" id="QJD99373.1"/>
    </source>
</evidence>
<organism evidence="11 12">
    <name type="scientific">Massilia forsythiae</name>
    <dbReference type="NCBI Taxonomy" id="2728020"/>
    <lineage>
        <taxon>Bacteria</taxon>
        <taxon>Pseudomonadati</taxon>
        <taxon>Pseudomonadota</taxon>
        <taxon>Betaproteobacteria</taxon>
        <taxon>Burkholderiales</taxon>
        <taxon>Oxalobacteraceae</taxon>
        <taxon>Telluria group</taxon>
        <taxon>Massilia</taxon>
    </lineage>
</organism>
<accession>A0A7Z2VUF5</accession>
<evidence type="ECO:0000313" key="12">
    <source>
        <dbReference type="Proteomes" id="UP000502415"/>
    </source>
</evidence>
<evidence type="ECO:0000256" key="9">
    <source>
        <dbReference type="SAM" id="SignalP"/>
    </source>
</evidence>
<dbReference type="Gene3D" id="3.40.30.10">
    <property type="entry name" value="Glutaredoxin"/>
    <property type="match status" value="2"/>
</dbReference>
<proteinExistence type="inferred from homology"/>